<evidence type="ECO:0008006" key="3">
    <source>
        <dbReference type="Google" id="ProtNLM"/>
    </source>
</evidence>
<dbReference type="AlphaFoldDB" id="A0A5B8U9K6"/>
<gene>
    <name evidence="1" type="ORF">FSW04_21360</name>
</gene>
<dbReference type="EMBL" id="CP042430">
    <property type="protein sequence ID" value="QEC49863.1"/>
    <property type="molecule type" value="Genomic_DNA"/>
</dbReference>
<reference evidence="1 2" key="1">
    <citation type="journal article" date="2018" name="J. Microbiol.">
        <title>Baekduia soli gen. nov., sp. nov., a novel bacterium isolated from the soil of Baekdu Mountain and proposal of a novel family name, Baekduiaceae fam. nov.</title>
        <authorList>
            <person name="An D.S."/>
            <person name="Siddiqi M.Z."/>
            <person name="Kim K.H."/>
            <person name="Yu H.S."/>
            <person name="Im W.T."/>
        </authorList>
    </citation>
    <scope>NUCLEOTIDE SEQUENCE [LARGE SCALE GENOMIC DNA]</scope>
    <source>
        <strain evidence="1 2">BR7-21</strain>
    </source>
</reference>
<keyword evidence="2" id="KW-1185">Reference proteome</keyword>
<protein>
    <recommendedName>
        <fullName evidence="3">Nuclear transport factor 2 family protein</fullName>
    </recommendedName>
</protein>
<dbReference type="RefSeq" id="WP_146922228.1">
    <property type="nucleotide sequence ID" value="NZ_CP042430.1"/>
</dbReference>
<evidence type="ECO:0000313" key="1">
    <source>
        <dbReference type="EMBL" id="QEC49863.1"/>
    </source>
</evidence>
<organism evidence="1 2">
    <name type="scientific">Baekduia soli</name>
    <dbReference type="NCBI Taxonomy" id="496014"/>
    <lineage>
        <taxon>Bacteria</taxon>
        <taxon>Bacillati</taxon>
        <taxon>Actinomycetota</taxon>
        <taxon>Thermoleophilia</taxon>
        <taxon>Solirubrobacterales</taxon>
        <taxon>Baekduiaceae</taxon>
        <taxon>Baekduia</taxon>
    </lineage>
</organism>
<proteinExistence type="predicted"/>
<sequence length="150" mass="15621">MRTSLLLPPAPSALGSAPDPGDVVRRAIASHNAGDGQALTTTPGDRLPPGTTQDRLGCSVDRRCAIHRPLPAVAGDAELVVRDLYLLDDRRVVCAMRLAAEIDVIGLYAVDGGRITAACHYFSDVGALGRLGVVQPSEIDGAELRSGPEG</sequence>
<dbReference type="KEGG" id="bsol:FSW04_21360"/>
<dbReference type="Proteomes" id="UP000321805">
    <property type="component" value="Chromosome"/>
</dbReference>
<accession>A0A5B8U9K6</accession>
<name>A0A5B8U9K6_9ACTN</name>
<evidence type="ECO:0000313" key="2">
    <source>
        <dbReference type="Proteomes" id="UP000321805"/>
    </source>
</evidence>